<feature type="chain" id="PRO_5031460465" evidence="1">
    <location>
        <begin position="23"/>
        <end position="236"/>
    </location>
</feature>
<accession>A0A7S4I8R4</accession>
<organism evidence="2">
    <name type="scientific">Odontella aurita</name>
    <dbReference type="NCBI Taxonomy" id="265563"/>
    <lineage>
        <taxon>Eukaryota</taxon>
        <taxon>Sar</taxon>
        <taxon>Stramenopiles</taxon>
        <taxon>Ochrophyta</taxon>
        <taxon>Bacillariophyta</taxon>
        <taxon>Mediophyceae</taxon>
        <taxon>Biddulphiophycidae</taxon>
        <taxon>Eupodiscales</taxon>
        <taxon>Odontellaceae</taxon>
        <taxon>Odontella</taxon>
    </lineage>
</organism>
<feature type="signal peptide" evidence="1">
    <location>
        <begin position="1"/>
        <end position="22"/>
    </location>
</feature>
<evidence type="ECO:0000256" key="1">
    <source>
        <dbReference type="SAM" id="SignalP"/>
    </source>
</evidence>
<proteinExistence type="predicted"/>
<reference evidence="2" key="1">
    <citation type="submission" date="2021-01" db="EMBL/GenBank/DDBJ databases">
        <authorList>
            <person name="Corre E."/>
            <person name="Pelletier E."/>
            <person name="Niang G."/>
            <person name="Scheremetjew M."/>
            <person name="Finn R."/>
            <person name="Kale V."/>
            <person name="Holt S."/>
            <person name="Cochrane G."/>
            <person name="Meng A."/>
            <person name="Brown T."/>
            <person name="Cohen L."/>
        </authorList>
    </citation>
    <scope>NUCLEOTIDE SEQUENCE</scope>
    <source>
        <strain evidence="2">Isolate 1302-5</strain>
    </source>
</reference>
<dbReference type="AlphaFoldDB" id="A0A7S4I8R4"/>
<sequence>MTSVRLCLLAALLGCSASECSAFAPSSAGGVVRRSTAPALRMSSSSADDRSDASSVSVSSRRAFFRDSAAASASAASAVLLSSPSASYAAATPPTSDELKRIKTGHDGILYLLDNWDKETTVCRENGGECKRDADAVRKYLGLRSTTDPLFQIEKVFNKVKYMDLDPDKLDDFFEAAENWNSAMNMSNSMAFISQFGEYNPGGGKDEVLKYLNEAYKQVVDAEKNLKIIMECLDIA</sequence>
<gene>
    <name evidence="2" type="ORF">OAUR00152_LOCUS8735</name>
</gene>
<protein>
    <submittedName>
        <fullName evidence="2">Uncharacterized protein</fullName>
    </submittedName>
</protein>
<dbReference type="EMBL" id="HBKQ01012785">
    <property type="protein sequence ID" value="CAE2222073.1"/>
    <property type="molecule type" value="Transcribed_RNA"/>
</dbReference>
<name>A0A7S4I8R4_9STRA</name>
<evidence type="ECO:0000313" key="2">
    <source>
        <dbReference type="EMBL" id="CAE2222073.1"/>
    </source>
</evidence>
<keyword evidence="1" id="KW-0732">Signal</keyword>